<dbReference type="FunFam" id="3.40.50.300:FF:001376">
    <property type="entry name" value="tRNA modification GTPase MnmE"/>
    <property type="match status" value="1"/>
</dbReference>
<dbReference type="SUPFAM" id="SSF52540">
    <property type="entry name" value="P-loop containing nucleoside triphosphate hydrolases"/>
    <property type="match status" value="1"/>
</dbReference>
<feature type="binding site" evidence="10">
    <location>
        <position position="123"/>
    </location>
    <ligand>
        <name>(6S)-5-formyl-5,6,7,8-tetrahydrofolate</name>
        <dbReference type="ChEBI" id="CHEBI:57457"/>
    </ligand>
</feature>
<evidence type="ECO:0000256" key="4">
    <source>
        <dbReference type="ARBA" id="ARBA00022723"/>
    </source>
</evidence>
<feature type="binding site" evidence="10">
    <location>
        <position position="233"/>
    </location>
    <ligand>
        <name>Mg(2+)</name>
        <dbReference type="ChEBI" id="CHEBI:18420"/>
    </ligand>
</feature>
<evidence type="ECO:0000256" key="11">
    <source>
        <dbReference type="RuleBase" id="RU003313"/>
    </source>
</evidence>
<evidence type="ECO:0000256" key="1">
    <source>
        <dbReference type="ARBA" id="ARBA00011043"/>
    </source>
</evidence>
<dbReference type="InterPro" id="IPR027266">
    <property type="entry name" value="TrmE/GcvT-like"/>
</dbReference>
<dbReference type="Gene3D" id="3.30.1360.120">
    <property type="entry name" value="Probable tRNA modification gtpase trme, domain 1"/>
    <property type="match status" value="1"/>
</dbReference>
<keyword evidence="8 10" id="KW-0630">Potassium</keyword>
<dbReference type="Pfam" id="PF12631">
    <property type="entry name" value="MnmE_helical"/>
    <property type="match status" value="1"/>
</dbReference>
<feature type="binding site" evidence="10">
    <location>
        <position position="248"/>
    </location>
    <ligand>
        <name>K(+)</name>
        <dbReference type="ChEBI" id="CHEBI:29103"/>
    </ligand>
</feature>
<keyword evidence="6 10" id="KW-0378">Hydrolase</keyword>
<dbReference type="GO" id="GO:0005829">
    <property type="term" value="C:cytosol"/>
    <property type="evidence" value="ECO:0007669"/>
    <property type="project" value="TreeGrafter"/>
</dbReference>
<dbReference type="EC" id="3.6.-.-" evidence="10"/>
<comment type="subunit">
    <text evidence="10">Homodimer. Heterotetramer of two MnmE and two MnmG subunits.</text>
</comment>
<dbReference type="InterPro" id="IPR027368">
    <property type="entry name" value="MnmE_dom2"/>
</dbReference>
<evidence type="ECO:0000256" key="9">
    <source>
        <dbReference type="ARBA" id="ARBA00023134"/>
    </source>
</evidence>
<keyword evidence="4 10" id="KW-0479">Metal-binding</keyword>
<evidence type="ECO:0000256" key="2">
    <source>
        <dbReference type="ARBA" id="ARBA00022490"/>
    </source>
</evidence>
<dbReference type="FunFam" id="3.30.1360.120:FF:000003">
    <property type="entry name" value="tRNA modification GTPase MnmE"/>
    <property type="match status" value="1"/>
</dbReference>
<reference evidence="13" key="1">
    <citation type="journal article" date="2020" name="ISME J.">
        <title>Gammaproteobacteria mediating utilization of methyl-, sulfur- and petroleum organic compounds in deep ocean hydrothermal plumes.</title>
        <authorList>
            <person name="Zhou Z."/>
            <person name="Liu Y."/>
            <person name="Pan J."/>
            <person name="Cron B.R."/>
            <person name="Toner B.M."/>
            <person name="Anantharaman K."/>
            <person name="Breier J.A."/>
            <person name="Dick G.J."/>
            <person name="Li M."/>
        </authorList>
    </citation>
    <scope>NUCLEOTIDE SEQUENCE</scope>
    <source>
        <strain evidence="13">SZUA-1501</strain>
    </source>
</reference>
<comment type="subcellular location">
    <subcellularLocation>
        <location evidence="10">Cytoplasm</location>
    </subcellularLocation>
</comment>
<dbReference type="NCBIfam" id="TIGR00450">
    <property type="entry name" value="mnmE_trmE_thdF"/>
    <property type="match status" value="1"/>
</dbReference>
<comment type="caution">
    <text evidence="10">Lacks conserved residue(s) required for the propagation of feature annotation.</text>
</comment>
<feature type="binding site" evidence="10">
    <location>
        <position position="253"/>
    </location>
    <ligand>
        <name>K(+)</name>
        <dbReference type="ChEBI" id="CHEBI:29103"/>
    </ligand>
</feature>
<feature type="binding site" evidence="10">
    <location>
        <position position="458"/>
    </location>
    <ligand>
        <name>(6S)-5-formyl-5,6,7,8-tetrahydrofolate</name>
        <dbReference type="ChEBI" id="CHEBI:57457"/>
    </ligand>
</feature>
<keyword evidence="7 10" id="KW-0460">Magnesium</keyword>
<feature type="binding site" evidence="10">
    <location>
        <begin position="248"/>
        <end position="254"/>
    </location>
    <ligand>
        <name>GTP</name>
        <dbReference type="ChEBI" id="CHEBI:37565"/>
    </ligand>
</feature>
<name>A0A9D1CFI0_AQUAO</name>
<dbReference type="GO" id="GO:0046872">
    <property type="term" value="F:metal ion binding"/>
    <property type="evidence" value="ECO:0007669"/>
    <property type="project" value="UniProtKB-KW"/>
</dbReference>
<dbReference type="Gene3D" id="1.20.120.430">
    <property type="entry name" value="tRNA modification GTPase MnmE domain 2"/>
    <property type="match status" value="1"/>
</dbReference>
<dbReference type="PANTHER" id="PTHR42714:SF2">
    <property type="entry name" value="TRNA MODIFICATION GTPASE GTPBP3, MITOCHONDRIAL"/>
    <property type="match status" value="1"/>
</dbReference>
<dbReference type="Pfam" id="PF01926">
    <property type="entry name" value="MMR_HSR1"/>
    <property type="match status" value="1"/>
</dbReference>
<keyword evidence="2 10" id="KW-0963">Cytoplasm</keyword>
<keyword evidence="9 10" id="KW-0342">GTP-binding</keyword>
<accession>A0A9D1CFI0</accession>
<dbReference type="Gene3D" id="3.40.50.300">
    <property type="entry name" value="P-loop containing nucleotide triphosphate hydrolases"/>
    <property type="match status" value="1"/>
</dbReference>
<dbReference type="PRINTS" id="PR00326">
    <property type="entry name" value="GTP1OBG"/>
</dbReference>
<evidence type="ECO:0000256" key="6">
    <source>
        <dbReference type="ARBA" id="ARBA00022801"/>
    </source>
</evidence>
<feature type="binding site" evidence="10">
    <location>
        <position position="250"/>
    </location>
    <ligand>
        <name>K(+)</name>
        <dbReference type="ChEBI" id="CHEBI:29103"/>
    </ligand>
</feature>
<feature type="binding site" evidence="10">
    <location>
        <position position="24"/>
    </location>
    <ligand>
        <name>(6S)-5-formyl-5,6,7,8-tetrahydrofolate</name>
        <dbReference type="ChEBI" id="CHEBI:57457"/>
    </ligand>
</feature>
<dbReference type="InterPro" id="IPR018948">
    <property type="entry name" value="GTP-bd_TrmE_N"/>
</dbReference>
<proteinExistence type="inferred from homology"/>
<dbReference type="CDD" id="cd04164">
    <property type="entry name" value="trmE"/>
    <property type="match status" value="1"/>
</dbReference>
<feature type="domain" description="TrmE-type G" evidence="12">
    <location>
        <begin position="219"/>
        <end position="379"/>
    </location>
</feature>
<dbReference type="GO" id="GO:0030488">
    <property type="term" value="P:tRNA methylation"/>
    <property type="evidence" value="ECO:0007669"/>
    <property type="project" value="TreeGrafter"/>
</dbReference>
<dbReference type="NCBIfam" id="TIGR00231">
    <property type="entry name" value="small_GTP"/>
    <property type="match status" value="1"/>
</dbReference>
<evidence type="ECO:0000259" key="12">
    <source>
        <dbReference type="PROSITE" id="PS51709"/>
    </source>
</evidence>
<feature type="binding site" evidence="10">
    <location>
        <begin position="229"/>
        <end position="234"/>
    </location>
    <ligand>
        <name>GTP</name>
        <dbReference type="ChEBI" id="CHEBI:37565"/>
    </ligand>
</feature>
<comment type="similarity">
    <text evidence="1 10 11">Belongs to the TRAFAC class TrmE-Era-EngA-EngB-Septin-like GTPase superfamily. TrmE GTPase family.</text>
</comment>
<dbReference type="GO" id="GO:0005525">
    <property type="term" value="F:GTP binding"/>
    <property type="evidence" value="ECO:0007669"/>
    <property type="project" value="UniProtKB-UniRule"/>
</dbReference>
<dbReference type="AlphaFoldDB" id="A0A9D1CFI0"/>
<dbReference type="NCBIfam" id="NF003661">
    <property type="entry name" value="PRK05291.1-3"/>
    <property type="match status" value="1"/>
</dbReference>
<evidence type="ECO:0000256" key="7">
    <source>
        <dbReference type="ARBA" id="ARBA00022842"/>
    </source>
</evidence>
<dbReference type="InterPro" id="IPR005225">
    <property type="entry name" value="Small_GTP-bd"/>
</dbReference>
<evidence type="ECO:0000313" key="14">
    <source>
        <dbReference type="Proteomes" id="UP000606463"/>
    </source>
</evidence>
<evidence type="ECO:0000256" key="5">
    <source>
        <dbReference type="ARBA" id="ARBA00022741"/>
    </source>
</evidence>
<dbReference type="InterPro" id="IPR031168">
    <property type="entry name" value="G_TrmE"/>
</dbReference>
<dbReference type="GO" id="GO:0042802">
    <property type="term" value="F:identical protein binding"/>
    <property type="evidence" value="ECO:0007669"/>
    <property type="project" value="UniProtKB-ARBA"/>
</dbReference>
<dbReference type="InterPro" id="IPR004520">
    <property type="entry name" value="GTPase_MnmE"/>
</dbReference>
<evidence type="ECO:0000256" key="8">
    <source>
        <dbReference type="ARBA" id="ARBA00022958"/>
    </source>
</evidence>
<dbReference type="InterPro" id="IPR027417">
    <property type="entry name" value="P-loop_NTPase"/>
</dbReference>
<comment type="cofactor">
    <cofactor evidence="10">
        <name>K(+)</name>
        <dbReference type="ChEBI" id="CHEBI:29103"/>
    </cofactor>
    <text evidence="10">Binds 1 potassium ion per subunit.</text>
</comment>
<keyword evidence="3 10" id="KW-0819">tRNA processing</keyword>
<evidence type="ECO:0000256" key="3">
    <source>
        <dbReference type="ARBA" id="ARBA00022694"/>
    </source>
</evidence>
<gene>
    <name evidence="10 13" type="primary">mnmE</name>
    <name evidence="10" type="synonym">trmE</name>
    <name evidence="13" type="ORF">EYH37_03730</name>
</gene>
<protein>
    <recommendedName>
        <fullName evidence="10">tRNA modification GTPase MnmE</fullName>
        <ecNumber evidence="10">3.6.-.-</ecNumber>
    </recommendedName>
</protein>
<feature type="binding site" evidence="10">
    <location>
        <position position="229"/>
    </location>
    <ligand>
        <name>K(+)</name>
        <dbReference type="ChEBI" id="CHEBI:29103"/>
    </ligand>
</feature>
<comment type="function">
    <text evidence="10">Exhibits a very high intrinsic GTPase hydrolysis rate. Involved in the addition of a carboxymethylaminomethyl (cmnm) group at the wobble position (U34) of certain tRNAs, forming tRNA-cmnm(5)s(2)U34.</text>
</comment>
<dbReference type="PANTHER" id="PTHR42714">
    <property type="entry name" value="TRNA MODIFICATION GTPASE GTPBP3"/>
    <property type="match status" value="1"/>
</dbReference>
<dbReference type="InterPro" id="IPR006073">
    <property type="entry name" value="GTP-bd"/>
</dbReference>
<dbReference type="HAMAP" id="MF_00379">
    <property type="entry name" value="GTPase_MnmE"/>
    <property type="match status" value="1"/>
</dbReference>
<dbReference type="Pfam" id="PF10396">
    <property type="entry name" value="TrmE_N"/>
    <property type="match status" value="1"/>
</dbReference>
<dbReference type="InterPro" id="IPR025867">
    <property type="entry name" value="MnmE_helical"/>
</dbReference>
<dbReference type="EMBL" id="DQVE01000041">
    <property type="protein sequence ID" value="HIP98456.1"/>
    <property type="molecule type" value="Genomic_DNA"/>
</dbReference>
<dbReference type="Proteomes" id="UP000606463">
    <property type="component" value="Unassembled WGS sequence"/>
</dbReference>
<evidence type="ECO:0000313" key="13">
    <source>
        <dbReference type="EMBL" id="HIP98456.1"/>
    </source>
</evidence>
<dbReference type="GO" id="GO:0002098">
    <property type="term" value="P:tRNA wobble uridine modification"/>
    <property type="evidence" value="ECO:0007669"/>
    <property type="project" value="TreeGrafter"/>
</dbReference>
<evidence type="ECO:0000256" key="10">
    <source>
        <dbReference type="HAMAP-Rule" id="MF_00379"/>
    </source>
</evidence>
<keyword evidence="5 10" id="KW-0547">Nucleotide-binding</keyword>
<organism evidence="13 14">
    <name type="scientific">Aquifex aeolicus</name>
    <dbReference type="NCBI Taxonomy" id="63363"/>
    <lineage>
        <taxon>Bacteria</taxon>
        <taxon>Pseudomonadati</taxon>
        <taxon>Aquificota</taxon>
        <taxon>Aquificia</taxon>
        <taxon>Aquificales</taxon>
        <taxon>Aquificaceae</taxon>
        <taxon>Aquifex</taxon>
    </lineage>
</organism>
<comment type="caution">
    <text evidence="13">The sequence shown here is derived from an EMBL/GenBank/DDBJ whole genome shotgun (WGS) entry which is preliminary data.</text>
</comment>
<feature type="binding site" evidence="10">
    <location>
        <begin position="273"/>
        <end position="276"/>
    </location>
    <ligand>
        <name>GTP</name>
        <dbReference type="ChEBI" id="CHEBI:37565"/>
    </ligand>
</feature>
<dbReference type="PROSITE" id="PS51709">
    <property type="entry name" value="G_TRME"/>
    <property type="match status" value="1"/>
</dbReference>
<dbReference type="CDD" id="cd14858">
    <property type="entry name" value="TrmE_N"/>
    <property type="match status" value="1"/>
</dbReference>
<feature type="binding site" evidence="10">
    <location>
        <position position="84"/>
    </location>
    <ligand>
        <name>(6S)-5-formyl-5,6,7,8-tetrahydrofolate</name>
        <dbReference type="ChEBI" id="CHEBI:57457"/>
    </ligand>
</feature>
<dbReference type="GO" id="GO:0003924">
    <property type="term" value="F:GTPase activity"/>
    <property type="evidence" value="ECO:0007669"/>
    <property type="project" value="UniProtKB-UniRule"/>
</dbReference>
<feature type="binding site" evidence="10">
    <location>
        <position position="254"/>
    </location>
    <ligand>
        <name>Mg(2+)</name>
        <dbReference type="ChEBI" id="CHEBI:18420"/>
    </ligand>
</feature>
<sequence>MTKKRDTIAAIATPYGESAIGIVRMSGSDVAKILKRVFKTKSKTLKPRYAHYGWIVDKDGQPIDEAVAIYYKAPHSYTGEDMAEINLHGNPLILKRVLQRLLEEGARLAEPGEFTKRAFLNGKLDLTQAEAVAELISAKTELARKLALNQLRGALSKEIKPLREELLLLLALVESSIEFEEEDIPTVEKGELITRLEGILKRVNNLLDTAKTGKAIRKGLKLAIVGKPNVGKSSLFNRLLGEERAIVTSVAGTTRDYLEETVNLGGIPINLIDTAGVRDTEDTVERIGVERSLQKLKEADIILFVLDAGEEEPTEEEIKLAHLVKQSEKPTLVVLNKIDKVRRINLGGFPLQGFPILEVSAKTGEGLENLKREILKAAGISTSEGGTIYISLRHEELLKRAKKALENALSYLKEGDFYSPEILMLDLREASDSLGEIIGDVTTEDVLGQIFSTFCIGK</sequence>